<dbReference type="AlphaFoldDB" id="A0A1J9QAK9"/>
<keyword evidence="2" id="KW-1185">Reference proteome</keyword>
<accession>A0A1J9QAK9</accession>
<evidence type="ECO:0000313" key="1">
    <source>
        <dbReference type="EMBL" id="OJD12213.1"/>
    </source>
</evidence>
<dbReference type="VEuPathDB" id="FungiDB:AJ78_07154"/>
<protein>
    <submittedName>
        <fullName evidence="1">Uncharacterized protein</fullName>
    </submittedName>
</protein>
<name>A0A1J9QAK9_9EURO</name>
<comment type="caution">
    <text evidence="1">The sequence shown here is derived from an EMBL/GenBank/DDBJ whole genome shotgun (WGS) entry which is preliminary data.</text>
</comment>
<proteinExistence type="predicted"/>
<dbReference type="Proteomes" id="UP000182235">
    <property type="component" value="Unassembled WGS sequence"/>
</dbReference>
<sequence length="90" mass="9800">MAVWKLLSIRNQLLVEELSAMNFECQPLAEQAISASAKPSHLAKVVLTSATKPQIQKLRTATATSIPQNTQAPLPARQRPTALFDTMSIS</sequence>
<reference evidence="1 2" key="1">
    <citation type="submission" date="2015-07" db="EMBL/GenBank/DDBJ databases">
        <title>Emmonsia species relationships and genome sequence.</title>
        <authorList>
            <consortium name="The Broad Institute Genomics Platform"/>
            <person name="Cuomo C.A."/>
            <person name="Munoz J.F."/>
            <person name="Imamovic A."/>
            <person name="Priest M.E."/>
            <person name="Young S."/>
            <person name="Clay O.K."/>
            <person name="McEwen J.G."/>
        </authorList>
    </citation>
    <scope>NUCLEOTIDE SEQUENCE [LARGE SCALE GENOMIC DNA]</scope>
    <source>
        <strain evidence="1 2">UAMH 9510</strain>
    </source>
</reference>
<evidence type="ECO:0000313" key="2">
    <source>
        <dbReference type="Proteomes" id="UP000182235"/>
    </source>
</evidence>
<gene>
    <name evidence="1" type="ORF">AJ78_07154</name>
</gene>
<organism evidence="1 2">
    <name type="scientific">Emergomyces pasteurianus Ep9510</name>
    <dbReference type="NCBI Taxonomy" id="1447872"/>
    <lineage>
        <taxon>Eukaryota</taxon>
        <taxon>Fungi</taxon>
        <taxon>Dikarya</taxon>
        <taxon>Ascomycota</taxon>
        <taxon>Pezizomycotina</taxon>
        <taxon>Eurotiomycetes</taxon>
        <taxon>Eurotiomycetidae</taxon>
        <taxon>Onygenales</taxon>
        <taxon>Ajellomycetaceae</taxon>
        <taxon>Emergomyces</taxon>
    </lineage>
</organism>
<dbReference type="EMBL" id="LGRN01000433">
    <property type="protein sequence ID" value="OJD12213.1"/>
    <property type="molecule type" value="Genomic_DNA"/>
</dbReference>